<evidence type="ECO:0000256" key="1">
    <source>
        <dbReference type="SAM" id="MobiDB-lite"/>
    </source>
</evidence>
<proteinExistence type="predicted"/>
<feature type="region of interest" description="Disordered" evidence="1">
    <location>
        <begin position="70"/>
        <end position="91"/>
    </location>
</feature>
<keyword evidence="3" id="KW-1185">Reference proteome</keyword>
<dbReference type="Proteomes" id="UP000652761">
    <property type="component" value="Unassembled WGS sequence"/>
</dbReference>
<organism evidence="2 3">
    <name type="scientific">Colocasia esculenta</name>
    <name type="common">Wild taro</name>
    <name type="synonym">Arum esculentum</name>
    <dbReference type="NCBI Taxonomy" id="4460"/>
    <lineage>
        <taxon>Eukaryota</taxon>
        <taxon>Viridiplantae</taxon>
        <taxon>Streptophyta</taxon>
        <taxon>Embryophyta</taxon>
        <taxon>Tracheophyta</taxon>
        <taxon>Spermatophyta</taxon>
        <taxon>Magnoliopsida</taxon>
        <taxon>Liliopsida</taxon>
        <taxon>Araceae</taxon>
        <taxon>Aroideae</taxon>
        <taxon>Colocasieae</taxon>
        <taxon>Colocasia</taxon>
    </lineage>
</organism>
<comment type="caution">
    <text evidence="2">The sequence shown here is derived from an EMBL/GenBank/DDBJ whole genome shotgun (WGS) entry which is preliminary data.</text>
</comment>
<accession>A0A843WIP6</accession>
<evidence type="ECO:0000313" key="3">
    <source>
        <dbReference type="Proteomes" id="UP000652761"/>
    </source>
</evidence>
<sequence length="195" mass="21154">MVRSDGWEAGWDWIGRRGGQGLRGGRVGVAGWAIEEELCLCRGVVVVGMGVDWRVAMVAAGSHLDEFFGREDGESGAQRRDSEASTGSNSAATTSMAYLPQTLVLCELRHEAFEAFVPSGPPESGLVSKWRAKDRVNNSSITPHLRRRHAVCEAADQVLAIASGDRMLWSRAILSNCCFLKVQKKCCAVGPQYGQ</sequence>
<protein>
    <submittedName>
        <fullName evidence="2">Uncharacterized protein</fullName>
    </submittedName>
</protein>
<evidence type="ECO:0000313" key="2">
    <source>
        <dbReference type="EMBL" id="MQM11363.1"/>
    </source>
</evidence>
<dbReference type="AlphaFoldDB" id="A0A843WIP6"/>
<gene>
    <name evidence="2" type="ORF">Taro_044273</name>
</gene>
<name>A0A843WIP6_COLES</name>
<feature type="compositionally biased region" description="Basic and acidic residues" evidence="1">
    <location>
        <begin position="70"/>
        <end position="83"/>
    </location>
</feature>
<dbReference type="EMBL" id="NMUH01004955">
    <property type="protein sequence ID" value="MQM11363.1"/>
    <property type="molecule type" value="Genomic_DNA"/>
</dbReference>
<reference evidence="2" key="1">
    <citation type="submission" date="2017-07" db="EMBL/GenBank/DDBJ databases">
        <title>Taro Niue Genome Assembly and Annotation.</title>
        <authorList>
            <person name="Atibalentja N."/>
            <person name="Keating K."/>
            <person name="Fields C.J."/>
        </authorList>
    </citation>
    <scope>NUCLEOTIDE SEQUENCE</scope>
    <source>
        <strain evidence="2">Niue_2</strain>
        <tissue evidence="2">Leaf</tissue>
    </source>
</reference>
<dbReference type="OrthoDB" id="1750756at2759"/>